<dbReference type="EMBL" id="CM042039">
    <property type="protein sequence ID" value="KAI3725344.1"/>
    <property type="molecule type" value="Genomic_DNA"/>
</dbReference>
<reference evidence="1 2" key="2">
    <citation type="journal article" date="2022" name="Mol. Ecol. Resour.">
        <title>The genomes of chicory, endive, great burdock and yacon provide insights into Asteraceae paleo-polyploidization history and plant inulin production.</title>
        <authorList>
            <person name="Fan W."/>
            <person name="Wang S."/>
            <person name="Wang H."/>
            <person name="Wang A."/>
            <person name="Jiang F."/>
            <person name="Liu H."/>
            <person name="Zhao H."/>
            <person name="Xu D."/>
            <person name="Zhang Y."/>
        </authorList>
    </citation>
    <scope>NUCLEOTIDE SEQUENCE [LARGE SCALE GENOMIC DNA]</scope>
    <source>
        <strain evidence="2">cv. Yunnan</strain>
        <tissue evidence="1">Leaves</tissue>
    </source>
</reference>
<name>A0ACB9BTI7_9ASTR</name>
<protein>
    <submittedName>
        <fullName evidence="1">Uncharacterized protein</fullName>
    </submittedName>
</protein>
<evidence type="ECO:0000313" key="1">
    <source>
        <dbReference type="EMBL" id="KAI3725344.1"/>
    </source>
</evidence>
<evidence type="ECO:0000313" key="2">
    <source>
        <dbReference type="Proteomes" id="UP001056120"/>
    </source>
</evidence>
<proteinExistence type="predicted"/>
<gene>
    <name evidence="1" type="ORF">L1987_65130</name>
</gene>
<keyword evidence="2" id="KW-1185">Reference proteome</keyword>
<comment type="caution">
    <text evidence="1">The sequence shown here is derived from an EMBL/GenBank/DDBJ whole genome shotgun (WGS) entry which is preliminary data.</text>
</comment>
<accession>A0ACB9BTI7</accession>
<dbReference type="Proteomes" id="UP001056120">
    <property type="component" value="Linkage Group LG22"/>
</dbReference>
<sequence>MLTSFISPFVDEEHLICIVSSFQVAKLGESPEHHPLLSEGSETEPSDESVTSPSPDGYGGLSQNPLTRRCHHFPEPWARVFGRYSVKNRLTTNLRMHCSMHTQTLS</sequence>
<reference evidence="2" key="1">
    <citation type="journal article" date="2022" name="Mol. Ecol. Resour.">
        <title>The genomes of chicory, endive, great burdock and yacon provide insights into Asteraceae palaeo-polyploidization history and plant inulin production.</title>
        <authorList>
            <person name="Fan W."/>
            <person name="Wang S."/>
            <person name="Wang H."/>
            <person name="Wang A."/>
            <person name="Jiang F."/>
            <person name="Liu H."/>
            <person name="Zhao H."/>
            <person name="Xu D."/>
            <person name="Zhang Y."/>
        </authorList>
    </citation>
    <scope>NUCLEOTIDE SEQUENCE [LARGE SCALE GENOMIC DNA]</scope>
    <source>
        <strain evidence="2">cv. Yunnan</strain>
    </source>
</reference>
<organism evidence="1 2">
    <name type="scientific">Smallanthus sonchifolius</name>
    <dbReference type="NCBI Taxonomy" id="185202"/>
    <lineage>
        <taxon>Eukaryota</taxon>
        <taxon>Viridiplantae</taxon>
        <taxon>Streptophyta</taxon>
        <taxon>Embryophyta</taxon>
        <taxon>Tracheophyta</taxon>
        <taxon>Spermatophyta</taxon>
        <taxon>Magnoliopsida</taxon>
        <taxon>eudicotyledons</taxon>
        <taxon>Gunneridae</taxon>
        <taxon>Pentapetalae</taxon>
        <taxon>asterids</taxon>
        <taxon>campanulids</taxon>
        <taxon>Asterales</taxon>
        <taxon>Asteraceae</taxon>
        <taxon>Asteroideae</taxon>
        <taxon>Heliantheae alliance</taxon>
        <taxon>Millerieae</taxon>
        <taxon>Smallanthus</taxon>
    </lineage>
</organism>